<comment type="caution">
    <text evidence="2">The sequence shown here is derived from an EMBL/GenBank/DDBJ whole genome shotgun (WGS) entry which is preliminary data.</text>
</comment>
<evidence type="ECO:0000313" key="3">
    <source>
        <dbReference type="Proteomes" id="UP001163846"/>
    </source>
</evidence>
<dbReference type="Proteomes" id="UP001163846">
    <property type="component" value="Unassembled WGS sequence"/>
</dbReference>
<evidence type="ECO:0000256" key="1">
    <source>
        <dbReference type="SAM" id="MobiDB-lite"/>
    </source>
</evidence>
<name>A0AA38NWB2_9AGAR</name>
<evidence type="ECO:0008006" key="4">
    <source>
        <dbReference type="Google" id="ProtNLM"/>
    </source>
</evidence>
<protein>
    <recommendedName>
        <fullName evidence="4">Retrotransposon gag domain-containing protein</fullName>
    </recommendedName>
</protein>
<gene>
    <name evidence="2" type="ORF">F5878DRAFT_549253</name>
</gene>
<reference evidence="2" key="1">
    <citation type="submission" date="2022-08" db="EMBL/GenBank/DDBJ databases">
        <authorList>
            <consortium name="DOE Joint Genome Institute"/>
            <person name="Min B."/>
            <person name="Riley R."/>
            <person name="Sierra-Patev S."/>
            <person name="Naranjo-Ortiz M."/>
            <person name="Looney B."/>
            <person name="Konkel Z."/>
            <person name="Slot J.C."/>
            <person name="Sakamoto Y."/>
            <person name="Steenwyk J.L."/>
            <person name="Rokas A."/>
            <person name="Carro J."/>
            <person name="Camarero S."/>
            <person name="Ferreira P."/>
            <person name="Molpeceres G."/>
            <person name="Ruiz-Duenas F.J."/>
            <person name="Serrano A."/>
            <person name="Henrissat B."/>
            <person name="Drula E."/>
            <person name="Hughes K.W."/>
            <person name="Mata J.L."/>
            <person name="Ishikawa N.K."/>
            <person name="Vargas-Isla R."/>
            <person name="Ushijima S."/>
            <person name="Smith C.A."/>
            <person name="Ahrendt S."/>
            <person name="Andreopoulos W."/>
            <person name="He G."/>
            <person name="Labutti K."/>
            <person name="Lipzen A."/>
            <person name="Ng V."/>
            <person name="Sandor L."/>
            <person name="Barry K."/>
            <person name="Martinez A.T."/>
            <person name="Xiao Y."/>
            <person name="Gibbons J.G."/>
            <person name="Terashima K."/>
            <person name="Hibbett D.S."/>
            <person name="Grigoriev I.V."/>
        </authorList>
    </citation>
    <scope>NUCLEOTIDE SEQUENCE</scope>
    <source>
        <strain evidence="2">TFB9207</strain>
    </source>
</reference>
<proteinExistence type="predicted"/>
<organism evidence="2 3">
    <name type="scientific">Lentinula raphanica</name>
    <dbReference type="NCBI Taxonomy" id="153919"/>
    <lineage>
        <taxon>Eukaryota</taxon>
        <taxon>Fungi</taxon>
        <taxon>Dikarya</taxon>
        <taxon>Basidiomycota</taxon>
        <taxon>Agaricomycotina</taxon>
        <taxon>Agaricomycetes</taxon>
        <taxon>Agaricomycetidae</taxon>
        <taxon>Agaricales</taxon>
        <taxon>Marasmiineae</taxon>
        <taxon>Omphalotaceae</taxon>
        <taxon>Lentinula</taxon>
    </lineage>
</organism>
<accession>A0AA38NWB2</accession>
<keyword evidence="3" id="KW-1185">Reference proteome</keyword>
<feature type="non-terminal residue" evidence="2">
    <location>
        <position position="150"/>
    </location>
</feature>
<sequence>MSTPAPRPATKGPAYLPAPGSTRAPEKFRGDGPQLKYFLKEFEGHAVDQELTDEERVRLVLKYVDAPTREYWMTLNGYKRDDWAMLKEELYEAYPGSKQGHRYTRRHLKKLAGDHAKSRLDDEAKFAEYYHQFRRIAARLVEDDELTEKE</sequence>
<feature type="region of interest" description="Disordered" evidence="1">
    <location>
        <begin position="1"/>
        <end position="30"/>
    </location>
</feature>
<evidence type="ECO:0000313" key="2">
    <source>
        <dbReference type="EMBL" id="KAJ3831673.1"/>
    </source>
</evidence>
<dbReference type="AlphaFoldDB" id="A0AA38NWB2"/>
<dbReference type="EMBL" id="MU807307">
    <property type="protein sequence ID" value="KAJ3831673.1"/>
    <property type="molecule type" value="Genomic_DNA"/>
</dbReference>